<evidence type="ECO:0000313" key="4">
    <source>
        <dbReference type="Proteomes" id="UP000663760"/>
    </source>
</evidence>
<dbReference type="Gene3D" id="3.20.20.70">
    <property type="entry name" value="Aldolase class I"/>
    <property type="match status" value="1"/>
</dbReference>
<feature type="domain" description="G" evidence="2">
    <location>
        <begin position="385"/>
        <end position="516"/>
    </location>
</feature>
<dbReference type="Pfam" id="PF01926">
    <property type="entry name" value="MMR_HSR1"/>
    <property type="match status" value="1"/>
</dbReference>
<dbReference type="CDD" id="cd09912">
    <property type="entry name" value="DLP_2"/>
    <property type="match status" value="1"/>
</dbReference>
<dbReference type="InterPro" id="IPR006073">
    <property type="entry name" value="GTP-bd"/>
</dbReference>
<dbReference type="OrthoDB" id="422720at2759"/>
<dbReference type="FunFam" id="3.20.20.70:FF:000243">
    <property type="entry name" value="Probable transmembrane GTPase FZO-like, chloroplastic"/>
    <property type="match status" value="1"/>
</dbReference>
<reference evidence="3" key="1">
    <citation type="submission" date="2020-02" db="EMBL/GenBank/DDBJ databases">
        <authorList>
            <person name="Scholz U."/>
            <person name="Mascher M."/>
            <person name="Fiebig A."/>
        </authorList>
    </citation>
    <scope>NUCLEOTIDE SEQUENCE</scope>
</reference>
<dbReference type="InterPro" id="IPR051943">
    <property type="entry name" value="TRAFAC_Dynamin-like_GTPase"/>
</dbReference>
<dbReference type="InterPro" id="IPR036206">
    <property type="entry name" value="ThiamineP_synth_sf"/>
</dbReference>
<accession>A0A7I8KL55</accession>
<keyword evidence="4" id="KW-1185">Reference proteome</keyword>
<dbReference type="InterPro" id="IPR005225">
    <property type="entry name" value="Small_GTP-bd"/>
</dbReference>
<evidence type="ECO:0000259" key="2">
    <source>
        <dbReference type="Pfam" id="PF01926"/>
    </source>
</evidence>
<dbReference type="InterPro" id="IPR013785">
    <property type="entry name" value="Aldolase_TIM"/>
</dbReference>
<dbReference type="PANTHER" id="PTHR43681:SF1">
    <property type="entry name" value="SARCALUMENIN"/>
    <property type="match status" value="1"/>
</dbReference>
<sequence length="938" mass="103520">MVCVSCCVNTTAALPLGKPLPPLSFSRKARLSSLEAISCHVGVPKLERRRRRRLACRRHVNAIGRNPAPADFEPLQREKEQQQGSTLFPGGFRRPKIKVPTIILKVDTADVLQSAAAIDVAVSKGFIGLILLRGGDDNGGQLYDAACVLKSVIRDRAYFLISERVDIAAAVGASGVVLSDQGLPVIVARNMLTGSRAESVLLPLVGRNVQQSGAAITASASEGADLLIFSLDRKSYDKVLVDCIAIQNIKVPIFLDIVDWSEEGSPSDVASNLLQLGASGVILSMDDMKMFMYETLAMFSNPQALDISIQDESRNSHNYEEGTSIEGKPLVAGFTKLDDKEIELVEAERVLLLEAIEVIRKAAPLMDEVSLLEDAVSRLDEPFMMVIVGEFNSGKSTIINALLGRRYLKEGVVPTTNEITLLCYSETEKSEKCEMHPDGQFICYLPAPILKEMNLVDTPGTNVILQRQQRLTEEFVPRADLVIFALSSDRPLTESEVNFLRYMQQWKKKVLFVLNKSDLYQNNSELEEGLAFVKENARRFLNQESVTIYPVSARSALEAKLSASSSDLGNYSEQVLLDDARWVTSGFRELEDFLYSFLDGSTDTGMERMKLKLNTPIGIADRLLSACEAQVKHEYECATNDLSSINDLIGSVKSYAMKMENESISWTKRTVSLVEKAKARAVKLVESTLQLSNIDLISTYAFKGERSSSISSTSVIQNEIISPALAETKTLVREYLLWLQSSMTREGQIYLDSLEKKGSDPPHDNNRVLLETLDLMKRGEELSIKVTSDFSSSAAARLLEQEIREVVLGTFGALGAAGLSASLLTSVLPTTAEDLLALTFCASGGLLAMSNFPARRREAVAKVRRIADSLAREIEAAMQKDLSQALESQREFVQTVGKPYQEAAQHRIDRLAEVQQELEEVEKKLQLLKVEIQNLHVS</sequence>
<dbReference type="GO" id="GO:0031969">
    <property type="term" value="C:chloroplast membrane"/>
    <property type="evidence" value="ECO:0007669"/>
    <property type="project" value="TreeGrafter"/>
</dbReference>
<dbReference type="AlphaFoldDB" id="A0A7I8KL55"/>
<protein>
    <recommendedName>
        <fullName evidence="2">G domain-containing protein</fullName>
    </recommendedName>
</protein>
<organism evidence="3 4">
    <name type="scientific">Spirodela intermedia</name>
    <name type="common">Intermediate duckweed</name>
    <dbReference type="NCBI Taxonomy" id="51605"/>
    <lineage>
        <taxon>Eukaryota</taxon>
        <taxon>Viridiplantae</taxon>
        <taxon>Streptophyta</taxon>
        <taxon>Embryophyta</taxon>
        <taxon>Tracheophyta</taxon>
        <taxon>Spermatophyta</taxon>
        <taxon>Magnoliopsida</taxon>
        <taxon>Liliopsida</taxon>
        <taxon>Araceae</taxon>
        <taxon>Lemnoideae</taxon>
        <taxon>Spirodela</taxon>
    </lineage>
</organism>
<dbReference type="GO" id="GO:0005525">
    <property type="term" value="F:GTP binding"/>
    <property type="evidence" value="ECO:0007669"/>
    <property type="project" value="InterPro"/>
</dbReference>
<dbReference type="FunFam" id="3.40.50.300:FF:001052">
    <property type="entry name" value="Probable transmembrane GTPase FZO-like, chloroplastic"/>
    <property type="match status" value="1"/>
</dbReference>
<dbReference type="Gene3D" id="3.40.50.300">
    <property type="entry name" value="P-loop containing nucleotide triphosphate hydrolases"/>
    <property type="match status" value="1"/>
</dbReference>
<dbReference type="PANTHER" id="PTHR43681">
    <property type="entry name" value="TRANSMEMBRANE GTPASE FZO"/>
    <property type="match status" value="1"/>
</dbReference>
<dbReference type="GO" id="GO:0010027">
    <property type="term" value="P:thylakoid membrane organization"/>
    <property type="evidence" value="ECO:0007669"/>
    <property type="project" value="TreeGrafter"/>
</dbReference>
<keyword evidence="1" id="KW-0175">Coiled coil</keyword>
<evidence type="ECO:0000313" key="3">
    <source>
        <dbReference type="EMBL" id="CAA7398519.1"/>
    </source>
</evidence>
<name>A0A7I8KL55_SPIIN</name>
<dbReference type="EMBL" id="LR746269">
    <property type="protein sequence ID" value="CAA7398519.1"/>
    <property type="molecule type" value="Genomic_DNA"/>
</dbReference>
<feature type="coiled-coil region" evidence="1">
    <location>
        <begin position="860"/>
        <end position="938"/>
    </location>
</feature>
<dbReference type="SUPFAM" id="SSF51391">
    <property type="entry name" value="Thiamin phosphate synthase"/>
    <property type="match status" value="1"/>
</dbReference>
<dbReference type="NCBIfam" id="TIGR00231">
    <property type="entry name" value="small_GTP"/>
    <property type="match status" value="1"/>
</dbReference>
<dbReference type="SUPFAM" id="SSF52540">
    <property type="entry name" value="P-loop containing nucleoside triphosphate hydrolases"/>
    <property type="match status" value="1"/>
</dbReference>
<gene>
    <name evidence="3" type="ORF">SI8410_06009184</name>
</gene>
<dbReference type="Proteomes" id="UP000663760">
    <property type="component" value="Chromosome 6"/>
</dbReference>
<proteinExistence type="predicted"/>
<evidence type="ECO:0000256" key="1">
    <source>
        <dbReference type="SAM" id="Coils"/>
    </source>
</evidence>
<dbReference type="InterPro" id="IPR027417">
    <property type="entry name" value="P-loop_NTPase"/>
</dbReference>